<dbReference type="PANTHER" id="PTHR23426">
    <property type="entry name" value="FERREDOXIN/ADRENODOXIN"/>
    <property type="match status" value="1"/>
</dbReference>
<dbReference type="InterPro" id="IPR001055">
    <property type="entry name" value="Adrenodoxin-like"/>
</dbReference>
<evidence type="ECO:0000256" key="5">
    <source>
        <dbReference type="ARBA" id="ARBA00023014"/>
    </source>
</evidence>
<gene>
    <name evidence="8" type="ORF">HK439_04750</name>
</gene>
<evidence type="ECO:0000259" key="7">
    <source>
        <dbReference type="PROSITE" id="PS51085"/>
    </source>
</evidence>
<dbReference type="GO" id="GO:0051537">
    <property type="term" value="F:2 iron, 2 sulfur cluster binding"/>
    <property type="evidence" value="ECO:0007669"/>
    <property type="project" value="UniProtKB-KW"/>
</dbReference>
<dbReference type="AlphaFoldDB" id="A0A926S8W1"/>
<dbReference type="InterPro" id="IPR012675">
    <property type="entry name" value="Beta-grasp_dom_sf"/>
</dbReference>
<protein>
    <submittedName>
        <fullName evidence="8">2Fe-2S iron-sulfur cluster binding domain-containing protein</fullName>
    </submittedName>
</protein>
<keyword evidence="4" id="KW-0408">Iron</keyword>
<evidence type="ECO:0000313" key="8">
    <source>
        <dbReference type="EMBL" id="MBD1545559.1"/>
    </source>
</evidence>
<evidence type="ECO:0000256" key="6">
    <source>
        <dbReference type="ARBA" id="ARBA00034078"/>
    </source>
</evidence>
<dbReference type="Pfam" id="PF00111">
    <property type="entry name" value="Fer2"/>
    <property type="match status" value="1"/>
</dbReference>
<reference evidence="8" key="1">
    <citation type="submission" date="2020-05" db="EMBL/GenBank/DDBJ databases">
        <title>Identification of trans-AT polyketide cluster in two marine bacteria, producers of a novel glutaramide-containing polyketide sesbanimide D and analogs.</title>
        <authorList>
            <person name="Kacar D."/>
            <person name="Rodriguez P."/>
            <person name="Canedo L."/>
            <person name="Gonzalez E."/>
            <person name="Galan B."/>
            <person name="De La Calle F."/>
            <person name="Garcia J.L."/>
        </authorList>
    </citation>
    <scope>NUCLEOTIDE SEQUENCE</scope>
    <source>
        <strain evidence="8">PHM038</strain>
    </source>
</reference>
<sequence length="107" mass="11613">MSKVTYVEHDGTATEIDLQDGWTLMQGATMNGIDGIEGECGGSCSCATCHCYVEEDKLDLLPPMGEIEDEMLECVVSERRPNSRLSCQIKMSPALDGIVVELPEAQS</sequence>
<dbReference type="GO" id="GO:0005829">
    <property type="term" value="C:cytosol"/>
    <property type="evidence" value="ECO:0007669"/>
    <property type="project" value="TreeGrafter"/>
</dbReference>
<comment type="caution">
    <text evidence="8">The sequence shown here is derived from an EMBL/GenBank/DDBJ whole genome shotgun (WGS) entry which is preliminary data.</text>
</comment>
<dbReference type="PANTHER" id="PTHR23426:SF65">
    <property type="entry name" value="FERREDOXIN-2, MITOCHONDRIAL"/>
    <property type="match status" value="1"/>
</dbReference>
<proteinExistence type="inferred from homology"/>
<keyword evidence="2" id="KW-0001">2Fe-2S</keyword>
<dbReference type="GO" id="GO:0046872">
    <property type="term" value="F:metal ion binding"/>
    <property type="evidence" value="ECO:0007669"/>
    <property type="project" value="UniProtKB-KW"/>
</dbReference>
<dbReference type="Proteomes" id="UP000598467">
    <property type="component" value="Unassembled WGS sequence"/>
</dbReference>
<dbReference type="CDD" id="cd00207">
    <property type="entry name" value="fer2"/>
    <property type="match status" value="1"/>
</dbReference>
<accession>A0A926S8W1</accession>
<dbReference type="PROSITE" id="PS00814">
    <property type="entry name" value="ADX"/>
    <property type="match status" value="1"/>
</dbReference>
<dbReference type="PROSITE" id="PS51085">
    <property type="entry name" value="2FE2S_FER_2"/>
    <property type="match status" value="1"/>
</dbReference>
<keyword evidence="5" id="KW-0411">Iron-sulfur</keyword>
<dbReference type="InterPro" id="IPR018298">
    <property type="entry name" value="Adrenodoxin_Fe-S_BS"/>
</dbReference>
<keyword evidence="3" id="KW-0479">Metal-binding</keyword>
<dbReference type="RefSeq" id="WP_190290221.1">
    <property type="nucleotide sequence ID" value="NZ_JABFCZ010000004.1"/>
</dbReference>
<feature type="domain" description="2Fe-2S ferredoxin-type" evidence="7">
    <location>
        <begin position="2"/>
        <end position="106"/>
    </location>
</feature>
<dbReference type="EMBL" id="JABFCZ010000004">
    <property type="protein sequence ID" value="MBD1545559.1"/>
    <property type="molecule type" value="Genomic_DNA"/>
</dbReference>
<dbReference type="GO" id="GO:0140647">
    <property type="term" value="P:P450-containing electron transport chain"/>
    <property type="evidence" value="ECO:0007669"/>
    <property type="project" value="InterPro"/>
</dbReference>
<dbReference type="GO" id="GO:0009055">
    <property type="term" value="F:electron transfer activity"/>
    <property type="evidence" value="ECO:0007669"/>
    <property type="project" value="TreeGrafter"/>
</dbReference>
<comment type="cofactor">
    <cofactor evidence="6">
        <name>[2Fe-2S] cluster</name>
        <dbReference type="ChEBI" id="CHEBI:190135"/>
    </cofactor>
</comment>
<dbReference type="InterPro" id="IPR001041">
    <property type="entry name" value="2Fe-2S_ferredoxin-type"/>
</dbReference>
<evidence type="ECO:0000256" key="4">
    <source>
        <dbReference type="ARBA" id="ARBA00023004"/>
    </source>
</evidence>
<dbReference type="SUPFAM" id="SSF54292">
    <property type="entry name" value="2Fe-2S ferredoxin-like"/>
    <property type="match status" value="1"/>
</dbReference>
<dbReference type="InterPro" id="IPR036010">
    <property type="entry name" value="2Fe-2S_ferredoxin-like_sf"/>
</dbReference>
<evidence type="ECO:0000256" key="3">
    <source>
        <dbReference type="ARBA" id="ARBA00022723"/>
    </source>
</evidence>
<evidence type="ECO:0000256" key="2">
    <source>
        <dbReference type="ARBA" id="ARBA00022714"/>
    </source>
</evidence>
<organism evidence="8 9">
    <name type="scientific">Roseibium aggregatum</name>
    <dbReference type="NCBI Taxonomy" id="187304"/>
    <lineage>
        <taxon>Bacteria</taxon>
        <taxon>Pseudomonadati</taxon>
        <taxon>Pseudomonadota</taxon>
        <taxon>Alphaproteobacteria</taxon>
        <taxon>Hyphomicrobiales</taxon>
        <taxon>Stappiaceae</taxon>
        <taxon>Roseibium</taxon>
    </lineage>
</organism>
<dbReference type="Gene3D" id="3.10.20.30">
    <property type="match status" value="1"/>
</dbReference>
<dbReference type="PRINTS" id="PR00355">
    <property type="entry name" value="ADRENODOXIN"/>
</dbReference>
<name>A0A926S8W1_9HYPH</name>
<evidence type="ECO:0000313" key="9">
    <source>
        <dbReference type="Proteomes" id="UP000598467"/>
    </source>
</evidence>
<comment type="similarity">
    <text evidence="1">Belongs to the adrenodoxin/putidaredoxin family.</text>
</comment>
<evidence type="ECO:0000256" key="1">
    <source>
        <dbReference type="ARBA" id="ARBA00010914"/>
    </source>
</evidence>